<sequence>MKRGFLFSAILLLFLVVSNPAYPLSLAASTSEQQQPKPVKTYVRTILPEIPEQVIKLNPPATQLVVNIRTGDIVVPCGNKQQVYTCVSGKPVKITSEPETPMQKLWVQNPLHKMIQLTINVYEQSEILTPSETTESS</sequence>
<evidence type="ECO:0000313" key="2">
    <source>
        <dbReference type="EMBL" id="ERT08367.1"/>
    </source>
</evidence>
<evidence type="ECO:0000256" key="1">
    <source>
        <dbReference type="SAM" id="SignalP"/>
    </source>
</evidence>
<dbReference type="AlphaFoldDB" id="U7QM52"/>
<name>U7QM52_9CYAN</name>
<proteinExistence type="predicted"/>
<accession>U7QM52</accession>
<gene>
    <name evidence="2" type="ORF">M595_1667</name>
</gene>
<protein>
    <submittedName>
        <fullName evidence="2">Uncharacterized protein</fullName>
    </submittedName>
</protein>
<dbReference type="EMBL" id="AUZM01000011">
    <property type="protein sequence ID" value="ERT08367.1"/>
    <property type="molecule type" value="Genomic_DNA"/>
</dbReference>
<dbReference type="RefSeq" id="WP_023065409.1">
    <property type="nucleotide sequence ID" value="NZ_AUZM01000011.1"/>
</dbReference>
<keyword evidence="3" id="KW-1185">Reference proteome</keyword>
<keyword evidence="1" id="KW-0732">Signal</keyword>
<evidence type="ECO:0000313" key="3">
    <source>
        <dbReference type="Proteomes" id="UP000017127"/>
    </source>
</evidence>
<feature type="chain" id="PRO_5004687738" evidence="1">
    <location>
        <begin position="24"/>
        <end position="137"/>
    </location>
</feature>
<dbReference type="Proteomes" id="UP000017127">
    <property type="component" value="Unassembled WGS sequence"/>
</dbReference>
<comment type="caution">
    <text evidence="2">The sequence shown here is derived from an EMBL/GenBank/DDBJ whole genome shotgun (WGS) entry which is preliminary data.</text>
</comment>
<reference evidence="2 3" key="1">
    <citation type="journal article" date="2013" name="Front. Microbiol.">
        <title>Comparative genomic analyses of the cyanobacterium, Lyngbya aestuarii BL J, a powerful hydrogen producer.</title>
        <authorList>
            <person name="Kothari A."/>
            <person name="Vaughn M."/>
            <person name="Garcia-Pichel F."/>
        </authorList>
    </citation>
    <scope>NUCLEOTIDE SEQUENCE [LARGE SCALE GENOMIC DNA]</scope>
    <source>
        <strain evidence="2 3">BL J</strain>
    </source>
</reference>
<dbReference type="OrthoDB" id="582124at2"/>
<feature type="signal peptide" evidence="1">
    <location>
        <begin position="1"/>
        <end position="23"/>
    </location>
</feature>
<organism evidence="2 3">
    <name type="scientific">Lyngbya aestuarii BL J</name>
    <dbReference type="NCBI Taxonomy" id="1348334"/>
    <lineage>
        <taxon>Bacteria</taxon>
        <taxon>Bacillati</taxon>
        <taxon>Cyanobacteriota</taxon>
        <taxon>Cyanophyceae</taxon>
        <taxon>Oscillatoriophycideae</taxon>
        <taxon>Oscillatoriales</taxon>
        <taxon>Microcoleaceae</taxon>
        <taxon>Lyngbya</taxon>
    </lineage>
</organism>